<name>A7EL88_SCLS1</name>
<dbReference type="HOGENOM" id="CLU_3107818_0_0_1"/>
<evidence type="ECO:0000313" key="1">
    <source>
        <dbReference type="EMBL" id="EDO03604.1"/>
    </source>
</evidence>
<dbReference type="Proteomes" id="UP000001312">
    <property type="component" value="Unassembled WGS sequence"/>
</dbReference>
<gene>
    <name evidence="1" type="ORF">SS1G_06085</name>
</gene>
<dbReference type="AlphaFoldDB" id="A7EL88"/>
<dbReference type="RefSeq" id="XP_001593163.1">
    <property type="nucleotide sequence ID" value="XM_001593113.1"/>
</dbReference>
<protein>
    <submittedName>
        <fullName evidence="1">Uncharacterized protein</fullName>
    </submittedName>
</protein>
<organism evidence="1 2">
    <name type="scientific">Sclerotinia sclerotiorum (strain ATCC 18683 / 1980 / Ss-1)</name>
    <name type="common">White mold</name>
    <name type="synonym">Whetzelinia sclerotiorum</name>
    <dbReference type="NCBI Taxonomy" id="665079"/>
    <lineage>
        <taxon>Eukaryota</taxon>
        <taxon>Fungi</taxon>
        <taxon>Dikarya</taxon>
        <taxon>Ascomycota</taxon>
        <taxon>Pezizomycotina</taxon>
        <taxon>Leotiomycetes</taxon>
        <taxon>Helotiales</taxon>
        <taxon>Sclerotiniaceae</taxon>
        <taxon>Sclerotinia</taxon>
    </lineage>
</organism>
<sequence length="51" mass="5673">MQSCISDDIAILGVEMYGKGTWSGNWRDMKDGSPHHVNIKSSGYVALYIIK</sequence>
<dbReference type="InParanoid" id="A7EL88"/>
<accession>A7EL88</accession>
<evidence type="ECO:0000313" key="2">
    <source>
        <dbReference type="Proteomes" id="UP000001312"/>
    </source>
</evidence>
<reference evidence="2" key="1">
    <citation type="journal article" date="2011" name="PLoS Genet.">
        <title>Genomic analysis of the necrotrophic fungal pathogens Sclerotinia sclerotiorum and Botrytis cinerea.</title>
        <authorList>
            <person name="Amselem J."/>
            <person name="Cuomo C.A."/>
            <person name="van Kan J.A."/>
            <person name="Viaud M."/>
            <person name="Benito E.P."/>
            <person name="Couloux A."/>
            <person name="Coutinho P.M."/>
            <person name="de Vries R.P."/>
            <person name="Dyer P.S."/>
            <person name="Fillinger S."/>
            <person name="Fournier E."/>
            <person name="Gout L."/>
            <person name="Hahn M."/>
            <person name="Kohn L."/>
            <person name="Lapalu N."/>
            <person name="Plummer K.M."/>
            <person name="Pradier J.M."/>
            <person name="Quevillon E."/>
            <person name="Sharon A."/>
            <person name="Simon A."/>
            <person name="ten Have A."/>
            <person name="Tudzynski B."/>
            <person name="Tudzynski P."/>
            <person name="Wincker P."/>
            <person name="Andrew M."/>
            <person name="Anthouard V."/>
            <person name="Beever R.E."/>
            <person name="Beffa R."/>
            <person name="Benoit I."/>
            <person name="Bouzid O."/>
            <person name="Brault B."/>
            <person name="Chen Z."/>
            <person name="Choquer M."/>
            <person name="Collemare J."/>
            <person name="Cotton P."/>
            <person name="Danchin E.G."/>
            <person name="Da Silva C."/>
            <person name="Gautier A."/>
            <person name="Giraud C."/>
            <person name="Giraud T."/>
            <person name="Gonzalez C."/>
            <person name="Grossetete S."/>
            <person name="Guldener U."/>
            <person name="Henrissat B."/>
            <person name="Howlett B.J."/>
            <person name="Kodira C."/>
            <person name="Kretschmer M."/>
            <person name="Lappartient A."/>
            <person name="Leroch M."/>
            <person name="Levis C."/>
            <person name="Mauceli E."/>
            <person name="Neuveglise C."/>
            <person name="Oeser B."/>
            <person name="Pearson M."/>
            <person name="Poulain J."/>
            <person name="Poussereau N."/>
            <person name="Quesneville H."/>
            <person name="Rascle C."/>
            <person name="Schumacher J."/>
            <person name="Segurens B."/>
            <person name="Sexton A."/>
            <person name="Silva E."/>
            <person name="Sirven C."/>
            <person name="Soanes D.M."/>
            <person name="Talbot N.J."/>
            <person name="Templeton M."/>
            <person name="Yandava C."/>
            <person name="Yarden O."/>
            <person name="Zeng Q."/>
            <person name="Rollins J.A."/>
            <person name="Lebrun M.H."/>
            <person name="Dickman M."/>
        </authorList>
    </citation>
    <scope>NUCLEOTIDE SEQUENCE [LARGE SCALE GENOMIC DNA]</scope>
    <source>
        <strain evidence="2">ATCC 18683 / 1980 / Ss-1</strain>
    </source>
</reference>
<dbReference type="EMBL" id="CH476627">
    <property type="protein sequence ID" value="EDO03604.1"/>
    <property type="molecule type" value="Genomic_DNA"/>
</dbReference>
<dbReference type="KEGG" id="ssl:SS1G_06085"/>
<keyword evidence="2" id="KW-1185">Reference proteome</keyword>
<dbReference type="GeneID" id="5489144"/>
<proteinExistence type="predicted"/>